<protein>
    <submittedName>
        <fullName evidence="3">Venom peptide</fullName>
    </submittedName>
</protein>
<keyword evidence="2" id="KW-1185">Reference proteome</keyword>
<proteinExistence type="predicted"/>
<organism evidence="2 3">
    <name type="scientific">Haemonchus contortus</name>
    <name type="common">Barber pole worm</name>
    <dbReference type="NCBI Taxonomy" id="6289"/>
    <lineage>
        <taxon>Eukaryota</taxon>
        <taxon>Metazoa</taxon>
        <taxon>Ecdysozoa</taxon>
        <taxon>Nematoda</taxon>
        <taxon>Chromadorea</taxon>
        <taxon>Rhabditida</taxon>
        <taxon>Rhabditina</taxon>
        <taxon>Rhabditomorpha</taxon>
        <taxon>Strongyloidea</taxon>
        <taxon>Trichostrongylidae</taxon>
        <taxon>Haemonchus</taxon>
    </lineage>
</organism>
<dbReference type="OrthoDB" id="5813637at2759"/>
<keyword evidence="1" id="KW-0732">Signal</keyword>
<dbReference type="WBParaSite" id="HCON_00037350-00001">
    <property type="protein sequence ID" value="HCON_00037350-00001"/>
    <property type="gene ID" value="HCON_00037350"/>
</dbReference>
<feature type="signal peptide" evidence="1">
    <location>
        <begin position="1"/>
        <end position="22"/>
    </location>
</feature>
<evidence type="ECO:0000313" key="2">
    <source>
        <dbReference type="Proteomes" id="UP000025227"/>
    </source>
</evidence>
<evidence type="ECO:0000256" key="1">
    <source>
        <dbReference type="SAM" id="SignalP"/>
    </source>
</evidence>
<evidence type="ECO:0000313" key="3">
    <source>
        <dbReference type="WBParaSite" id="HCON_00037350-00001"/>
    </source>
</evidence>
<dbReference type="AlphaFoldDB" id="A0A7I4Y1W6"/>
<feature type="chain" id="PRO_5029855443" evidence="1">
    <location>
        <begin position="23"/>
        <end position="67"/>
    </location>
</feature>
<name>A0A7I4Y1W6_HAECO</name>
<reference evidence="3" key="1">
    <citation type="submission" date="2020-12" db="UniProtKB">
        <authorList>
            <consortium name="WormBaseParasite"/>
        </authorList>
    </citation>
    <scope>IDENTIFICATION</scope>
    <source>
        <strain evidence="3">MHco3</strain>
    </source>
</reference>
<sequence length="67" mass="7460">MREICLLLIIATIISVLVTTQARVLPGGDYQYRRMLQEIVGGAGSPLRGFPMAMLPDRLPAPVETYW</sequence>
<dbReference type="OMA" id="YRIFPMA"/>
<accession>A0A7I4Y1W6</accession>
<dbReference type="Proteomes" id="UP000025227">
    <property type="component" value="Unplaced"/>
</dbReference>